<feature type="compositionally biased region" description="Basic and acidic residues" evidence="1">
    <location>
        <begin position="386"/>
        <end position="403"/>
    </location>
</feature>
<protein>
    <submittedName>
        <fullName evidence="2">Uncharacterized protein</fullName>
    </submittedName>
</protein>
<gene>
    <name evidence="2" type="ORF">GCM10025881_01990</name>
</gene>
<feature type="region of interest" description="Disordered" evidence="1">
    <location>
        <begin position="384"/>
        <end position="409"/>
    </location>
</feature>
<name>A0ABQ6JYI7_9MICO</name>
<evidence type="ECO:0000313" key="2">
    <source>
        <dbReference type="EMBL" id="GMA93375.1"/>
    </source>
</evidence>
<evidence type="ECO:0000313" key="3">
    <source>
        <dbReference type="Proteomes" id="UP001157034"/>
    </source>
</evidence>
<keyword evidence="3" id="KW-1185">Reference proteome</keyword>
<dbReference type="Proteomes" id="UP001157034">
    <property type="component" value="Unassembled WGS sequence"/>
</dbReference>
<evidence type="ECO:0000256" key="1">
    <source>
        <dbReference type="SAM" id="MobiDB-lite"/>
    </source>
</evidence>
<organism evidence="2 3">
    <name type="scientific">Pseudolysinimonas kribbensis</name>
    <dbReference type="NCBI Taxonomy" id="433641"/>
    <lineage>
        <taxon>Bacteria</taxon>
        <taxon>Bacillati</taxon>
        <taxon>Actinomycetota</taxon>
        <taxon>Actinomycetes</taxon>
        <taxon>Micrococcales</taxon>
        <taxon>Microbacteriaceae</taxon>
        <taxon>Pseudolysinimonas</taxon>
    </lineage>
</organism>
<dbReference type="EMBL" id="BSVB01000001">
    <property type="protein sequence ID" value="GMA93375.1"/>
    <property type="molecule type" value="Genomic_DNA"/>
</dbReference>
<sequence>MTPEVTAEQLIAFARLQRSLSRGVPYPRSMTRVGPLLAVHVDPDGWRVDGVQLGRRILRGVLPVWKAAITGEWIEFRFSAEDVVERLDRYWGGDRRQVARHEASDGLSDVDASIVDEWERLVFAQADVRRWVAEQIPVYTSAVANPLEDRPVEPAPNDWNQWPRRDRRVILERLAALDGEDADDLDPTTSERLVAALREVITPLITSYMRDSAASNLGRHINRVVLRAWHRSDKGYFGSPPPDVGAPAGSGVGNNETMTILQMMAFEALGPSVEKLRAALKRRGESGPLSAISDRKLHPLGEMTGWDRQRQLENAAMREHATSASDVKSAAAVAEFLTQTMLIPSRATHWATTIQDAGPDERPDLIERYLDLRQAVAWHAPVDDEGLARIDGARPRSRDDGRSRSRISW</sequence>
<proteinExistence type="predicted"/>
<comment type="caution">
    <text evidence="2">The sequence shown here is derived from an EMBL/GenBank/DDBJ whole genome shotgun (WGS) entry which is preliminary data.</text>
</comment>
<accession>A0ABQ6JYI7</accession>
<reference evidence="3" key="1">
    <citation type="journal article" date="2019" name="Int. J. Syst. Evol. Microbiol.">
        <title>The Global Catalogue of Microorganisms (GCM) 10K type strain sequencing project: providing services to taxonomists for standard genome sequencing and annotation.</title>
        <authorList>
            <consortium name="The Broad Institute Genomics Platform"/>
            <consortium name="The Broad Institute Genome Sequencing Center for Infectious Disease"/>
            <person name="Wu L."/>
            <person name="Ma J."/>
        </authorList>
    </citation>
    <scope>NUCLEOTIDE SEQUENCE [LARGE SCALE GENOMIC DNA]</scope>
    <source>
        <strain evidence="3">NBRC 108894</strain>
    </source>
</reference>